<dbReference type="InterPro" id="IPR043426">
    <property type="entry name" value="MltB-like"/>
</dbReference>
<dbReference type="NCBIfam" id="TIGR02283">
    <property type="entry name" value="MltB_2"/>
    <property type="match status" value="1"/>
</dbReference>
<dbReference type="InterPro" id="IPR002477">
    <property type="entry name" value="Peptidoglycan-bd-like"/>
</dbReference>
<dbReference type="InterPro" id="IPR011970">
    <property type="entry name" value="MltB_2"/>
</dbReference>
<dbReference type="CDD" id="cd13399">
    <property type="entry name" value="Slt35-like"/>
    <property type="match status" value="1"/>
</dbReference>
<dbReference type="Proteomes" id="UP000076066">
    <property type="component" value="Chromosome"/>
</dbReference>
<dbReference type="Gene3D" id="1.10.8.350">
    <property type="entry name" value="Bacterial muramidase"/>
    <property type="match status" value="1"/>
</dbReference>
<dbReference type="GO" id="GO:0009253">
    <property type="term" value="P:peptidoglycan catabolic process"/>
    <property type="evidence" value="ECO:0007669"/>
    <property type="project" value="TreeGrafter"/>
</dbReference>
<dbReference type="SUPFAM" id="SSF53955">
    <property type="entry name" value="Lysozyme-like"/>
    <property type="match status" value="1"/>
</dbReference>
<keyword evidence="4" id="KW-1185">Reference proteome</keyword>
<dbReference type="SUPFAM" id="SSF47090">
    <property type="entry name" value="PGBD-like"/>
    <property type="match status" value="1"/>
</dbReference>
<dbReference type="InterPro" id="IPR036366">
    <property type="entry name" value="PGBDSf"/>
</dbReference>
<dbReference type="PANTHER" id="PTHR30163">
    <property type="entry name" value="MEMBRANE-BOUND LYTIC MUREIN TRANSGLYCOSYLASE B"/>
    <property type="match status" value="1"/>
</dbReference>
<dbReference type="KEGG" id="hjo:AY555_08440"/>
<dbReference type="GO" id="GO:0008933">
    <property type="term" value="F:peptidoglycan lytic transglycosylase activity"/>
    <property type="evidence" value="ECO:0007669"/>
    <property type="project" value="TreeGrafter"/>
</dbReference>
<dbReference type="InterPro" id="IPR036365">
    <property type="entry name" value="PGBD-like_sf"/>
</dbReference>
<evidence type="ECO:0008006" key="5">
    <source>
        <dbReference type="Google" id="ProtNLM"/>
    </source>
</evidence>
<dbReference type="Pfam" id="PF01471">
    <property type="entry name" value="PG_binding_1"/>
    <property type="match status" value="1"/>
</dbReference>
<dbReference type="EMBL" id="CP014525">
    <property type="protein sequence ID" value="AMW35196.1"/>
    <property type="molecule type" value="Genomic_DNA"/>
</dbReference>
<evidence type="ECO:0000259" key="2">
    <source>
        <dbReference type="Pfam" id="PF13406"/>
    </source>
</evidence>
<evidence type="ECO:0000313" key="4">
    <source>
        <dbReference type="Proteomes" id="UP000076066"/>
    </source>
</evidence>
<name>A0A143DEV5_9PROT</name>
<evidence type="ECO:0000259" key="1">
    <source>
        <dbReference type="Pfam" id="PF01471"/>
    </source>
</evidence>
<feature type="domain" description="Peptidoglycan binding-like" evidence="1">
    <location>
        <begin position="374"/>
        <end position="429"/>
    </location>
</feature>
<dbReference type="AlphaFoldDB" id="A0A143DEV5"/>
<evidence type="ECO:0000313" key="3">
    <source>
        <dbReference type="EMBL" id="AMW35196.1"/>
    </source>
</evidence>
<dbReference type="InterPro" id="IPR031304">
    <property type="entry name" value="SLT_2"/>
</dbReference>
<dbReference type="Pfam" id="PF13406">
    <property type="entry name" value="SLT_2"/>
    <property type="match status" value="1"/>
</dbReference>
<gene>
    <name evidence="3" type="ORF">AY555_08440</name>
</gene>
<dbReference type="OrthoDB" id="9808544at2"/>
<dbReference type="PROSITE" id="PS51257">
    <property type="entry name" value="PROKAR_LIPOPROTEIN"/>
    <property type="match status" value="1"/>
</dbReference>
<accession>A0A143DEV5</accession>
<dbReference type="PANTHER" id="PTHR30163:SF8">
    <property type="entry name" value="LYTIC MUREIN TRANSGLYCOSYLASE"/>
    <property type="match status" value="1"/>
</dbReference>
<dbReference type="Gene3D" id="1.10.101.10">
    <property type="entry name" value="PGBD-like superfamily/PGBD"/>
    <property type="match status" value="1"/>
</dbReference>
<dbReference type="STRING" id="1549855.AY555_08440"/>
<protein>
    <recommendedName>
        <fullName evidence="5">Lytic transglycosylase</fullName>
    </recommendedName>
</protein>
<dbReference type="InterPro" id="IPR023346">
    <property type="entry name" value="Lysozyme-like_dom_sf"/>
</dbReference>
<feature type="domain" description="Transglycosylase SLT" evidence="2">
    <location>
        <begin position="62"/>
        <end position="354"/>
    </location>
</feature>
<proteinExistence type="predicted"/>
<reference evidence="3 4" key="1">
    <citation type="submission" date="2016-02" db="EMBL/GenBank/DDBJ databases">
        <title>Complete Genome of H5569, the type strain of the newly described species Haematospirillium jordaniae.</title>
        <authorList>
            <person name="Nicholson A.C."/>
            <person name="Humrighouse B.W."/>
            <person name="Loparov V."/>
            <person name="McQuiston J.R."/>
        </authorList>
    </citation>
    <scope>NUCLEOTIDE SEQUENCE [LARGE SCALE GENOMIC DNA]</scope>
    <source>
        <strain evidence="3 4">H5569</strain>
    </source>
</reference>
<sequence length="442" mass="48217">MCFCVRWSLETGMANPLSSRCAVLVTAFALVLVGCAASQKQDAGAGGAPSVRPLSTQEKEDFSRWLASFVAEAEAGGLSQRSLASLRNVQPNATVLDLDRRQPEFVRTLQSYVGSAVDKKRVMEGQALLRKHARILAQIEQAYGVQPRFIVAFWGMETFYGQNFGGFFVPEALATLAWDQRRPDFFRAQLLQALSILEEGHIEPKQMYGSWAGAMGNFQFMPSTFRAHAVDHDRDGRIDIWRSLPDAFASAARYLAATGWKRGQTWGRQVTLPKSFDFNLADLSVSKPLHEWARIGVTQVGGQPLPKGPDAMQGSVIVPEGANGPAFLVYDNFRSIMDWNRSVLYALAVGHLADRLVGVQPFLLASTSSSPLSRADIADMQSLLNKAGYDAGTPDGVPGYKTRNAVRAFQNKAGLVPDAYPGRTVLDALRAANVAGHAPRDP</sequence>
<dbReference type="Gene3D" id="1.10.530.10">
    <property type="match status" value="1"/>
</dbReference>
<organism evidence="3 4">
    <name type="scientific">Haematospirillum jordaniae</name>
    <dbReference type="NCBI Taxonomy" id="1549855"/>
    <lineage>
        <taxon>Bacteria</taxon>
        <taxon>Pseudomonadati</taxon>
        <taxon>Pseudomonadota</taxon>
        <taxon>Alphaproteobacteria</taxon>
        <taxon>Rhodospirillales</taxon>
        <taxon>Novispirillaceae</taxon>
        <taxon>Haematospirillum</taxon>
    </lineage>
</organism>